<comment type="caution">
    <text evidence="2">The sequence shown here is derived from an EMBL/GenBank/DDBJ whole genome shotgun (WGS) entry which is preliminary data.</text>
</comment>
<proteinExistence type="predicted"/>
<evidence type="ECO:0000313" key="2">
    <source>
        <dbReference type="EMBL" id="MFD2832794.1"/>
    </source>
</evidence>
<evidence type="ECO:0000259" key="1">
    <source>
        <dbReference type="Pfam" id="PF19763"/>
    </source>
</evidence>
<dbReference type="Proteomes" id="UP001597438">
    <property type="component" value="Unassembled WGS sequence"/>
</dbReference>
<evidence type="ECO:0000313" key="3">
    <source>
        <dbReference type="Proteomes" id="UP001597438"/>
    </source>
</evidence>
<feature type="domain" description="DUF6250" evidence="1">
    <location>
        <begin position="73"/>
        <end position="231"/>
    </location>
</feature>
<organism evidence="2 3">
    <name type="scientific">Christiangramia antarctica</name>
    <dbReference type="NCBI Taxonomy" id="2058158"/>
    <lineage>
        <taxon>Bacteria</taxon>
        <taxon>Pseudomonadati</taxon>
        <taxon>Bacteroidota</taxon>
        <taxon>Flavobacteriia</taxon>
        <taxon>Flavobacteriales</taxon>
        <taxon>Flavobacteriaceae</taxon>
        <taxon>Christiangramia</taxon>
    </lineage>
</organism>
<sequence length="238" mass="27611">MNVDLKKIILIFLIFGISSCKSSGILELGNQKIKKEKLLYKDDFNKDLSSWIIEKEQRPNSEISIIEGKMDVNVAGGATIWSRQKIENNILIEYHRKVIIRGGENDRLSDLNQFWMAQDMTNSNLFTRSGSFGEYDSVRMYYAGIGGNRNTTTRFRKYPGNGERNLIYDLTGKTHLLEANKTYLIQILVFKGTTKVFVDDNEYFSYEDNEPLTEGYFGFRTVESHQEIDDFKIYKVEE</sequence>
<gene>
    <name evidence="2" type="ORF">ACFSYS_05790</name>
</gene>
<keyword evidence="3" id="KW-1185">Reference proteome</keyword>
<dbReference type="RefSeq" id="WP_251742188.1">
    <property type="nucleotide sequence ID" value="NZ_JBHUOJ010000010.1"/>
</dbReference>
<accession>A0ABW5X517</accession>
<dbReference type="Gene3D" id="2.60.120.200">
    <property type="match status" value="1"/>
</dbReference>
<dbReference type="InterPro" id="IPR046217">
    <property type="entry name" value="DUF6250"/>
</dbReference>
<protein>
    <submittedName>
        <fullName evidence="2">DUF6250 domain-containing protein</fullName>
    </submittedName>
</protein>
<dbReference type="PROSITE" id="PS51257">
    <property type="entry name" value="PROKAR_LIPOPROTEIN"/>
    <property type="match status" value="1"/>
</dbReference>
<reference evidence="3" key="1">
    <citation type="journal article" date="2019" name="Int. J. Syst. Evol. Microbiol.">
        <title>The Global Catalogue of Microorganisms (GCM) 10K type strain sequencing project: providing services to taxonomists for standard genome sequencing and annotation.</title>
        <authorList>
            <consortium name="The Broad Institute Genomics Platform"/>
            <consortium name="The Broad Institute Genome Sequencing Center for Infectious Disease"/>
            <person name="Wu L."/>
            <person name="Ma J."/>
        </authorList>
    </citation>
    <scope>NUCLEOTIDE SEQUENCE [LARGE SCALE GENOMIC DNA]</scope>
    <source>
        <strain evidence="3">KCTC 52925</strain>
    </source>
</reference>
<dbReference type="EMBL" id="JBHUOJ010000010">
    <property type="protein sequence ID" value="MFD2832794.1"/>
    <property type="molecule type" value="Genomic_DNA"/>
</dbReference>
<dbReference type="Pfam" id="PF19763">
    <property type="entry name" value="DUF6250"/>
    <property type="match status" value="1"/>
</dbReference>
<name>A0ABW5X517_9FLAO</name>